<dbReference type="Proteomes" id="UP000030706">
    <property type="component" value="Unassembled WGS sequence"/>
</dbReference>
<dbReference type="InterPro" id="IPR029071">
    <property type="entry name" value="Ubiquitin-like_domsf"/>
</dbReference>
<feature type="compositionally biased region" description="Basic and acidic residues" evidence="1">
    <location>
        <begin position="307"/>
        <end position="316"/>
    </location>
</feature>
<keyword evidence="4" id="KW-1185">Reference proteome</keyword>
<evidence type="ECO:0000259" key="2">
    <source>
        <dbReference type="PROSITE" id="PS50053"/>
    </source>
</evidence>
<sequence length="316" mass="34920">MACNENNPPSGAGTSDDDQKVSTKNDPFAKCFSKAFPNISIQPRTVKSAPVPQQAEQDSKVSSLCPQDVPLPPPDETERLLVAPEHVETADQLNVDQDEVSPDDEDYDFNDSDMESSEDEDIPLEEDPFFGDPTAQAPGVTALQLEEIRKALEDAKEIDDEMPALEDDNKTSPVDAIFSEQNTNPKTIVVNVGSSFSKWIYLVLEPNEPLYEMKLKFIQAADLGFEELARLEFTFAGRVIGDDDTVEQLGIQQDSSIYCQLSELPDGRENTEHPNSVPVANATNTRSNTETVIDPANRGSIFRLRRSSNDDSEPHD</sequence>
<protein>
    <recommendedName>
        <fullName evidence="2">Ubiquitin-like domain-containing protein</fullName>
    </recommendedName>
</protein>
<evidence type="ECO:0000256" key="1">
    <source>
        <dbReference type="SAM" id="MobiDB-lite"/>
    </source>
</evidence>
<dbReference type="OrthoDB" id="3944363at2759"/>
<feature type="domain" description="Ubiquitin-like" evidence="2">
    <location>
        <begin position="186"/>
        <end position="258"/>
    </location>
</feature>
<dbReference type="GeneID" id="40749904"/>
<gene>
    <name evidence="3" type="ORF">M438DRAFT_362673</name>
</gene>
<feature type="compositionally biased region" description="Polar residues" evidence="1">
    <location>
        <begin position="1"/>
        <end position="13"/>
    </location>
</feature>
<dbReference type="InterPro" id="IPR000626">
    <property type="entry name" value="Ubiquitin-like_dom"/>
</dbReference>
<dbReference type="AlphaFoldDB" id="A0A074YLR0"/>
<feature type="region of interest" description="Disordered" evidence="1">
    <location>
        <begin position="43"/>
        <end position="120"/>
    </location>
</feature>
<dbReference type="PROSITE" id="PS50053">
    <property type="entry name" value="UBIQUITIN_2"/>
    <property type="match status" value="1"/>
</dbReference>
<feature type="compositionally biased region" description="Acidic residues" evidence="1">
    <location>
        <begin position="96"/>
        <end position="120"/>
    </location>
</feature>
<dbReference type="HOGENOM" id="CLU_879930_0_0_1"/>
<dbReference type="EMBL" id="KL584976">
    <property type="protein sequence ID" value="KEQ87831.1"/>
    <property type="molecule type" value="Genomic_DNA"/>
</dbReference>
<proteinExistence type="predicted"/>
<name>A0A074YLR0_AURPU</name>
<evidence type="ECO:0000313" key="3">
    <source>
        <dbReference type="EMBL" id="KEQ87831.1"/>
    </source>
</evidence>
<evidence type="ECO:0000313" key="4">
    <source>
        <dbReference type="Proteomes" id="UP000030706"/>
    </source>
</evidence>
<dbReference type="SUPFAM" id="SSF54236">
    <property type="entry name" value="Ubiquitin-like"/>
    <property type="match status" value="1"/>
</dbReference>
<feature type="region of interest" description="Disordered" evidence="1">
    <location>
        <begin position="1"/>
        <end position="26"/>
    </location>
</feature>
<organism evidence="3 4">
    <name type="scientific">Aureobasidium pullulans EXF-150</name>
    <dbReference type="NCBI Taxonomy" id="1043002"/>
    <lineage>
        <taxon>Eukaryota</taxon>
        <taxon>Fungi</taxon>
        <taxon>Dikarya</taxon>
        <taxon>Ascomycota</taxon>
        <taxon>Pezizomycotina</taxon>
        <taxon>Dothideomycetes</taxon>
        <taxon>Dothideomycetidae</taxon>
        <taxon>Dothideales</taxon>
        <taxon>Saccotheciaceae</taxon>
        <taxon>Aureobasidium</taxon>
    </lineage>
</organism>
<dbReference type="Gene3D" id="3.10.20.90">
    <property type="entry name" value="Phosphatidylinositol 3-kinase Catalytic Subunit, Chain A, domain 1"/>
    <property type="match status" value="1"/>
</dbReference>
<feature type="region of interest" description="Disordered" evidence="1">
    <location>
        <begin position="265"/>
        <end position="316"/>
    </location>
</feature>
<feature type="compositionally biased region" description="Polar residues" evidence="1">
    <location>
        <begin position="54"/>
        <end position="65"/>
    </location>
</feature>
<dbReference type="RefSeq" id="XP_029764018.1">
    <property type="nucleotide sequence ID" value="XM_029907598.1"/>
</dbReference>
<accession>A0A074YLR0</accession>
<feature type="compositionally biased region" description="Polar residues" evidence="1">
    <location>
        <begin position="281"/>
        <end position="291"/>
    </location>
</feature>
<reference evidence="3 4" key="1">
    <citation type="journal article" date="2014" name="BMC Genomics">
        <title>Genome sequencing of four Aureobasidium pullulans varieties: biotechnological potential, stress tolerance, and description of new species.</title>
        <authorList>
            <person name="Gostin Ar C."/>
            <person name="Ohm R.A."/>
            <person name="Kogej T."/>
            <person name="Sonjak S."/>
            <person name="Turk M."/>
            <person name="Zajc J."/>
            <person name="Zalar P."/>
            <person name="Grube M."/>
            <person name="Sun H."/>
            <person name="Han J."/>
            <person name="Sharma A."/>
            <person name="Chiniquy J."/>
            <person name="Ngan C.Y."/>
            <person name="Lipzen A."/>
            <person name="Barry K."/>
            <person name="Grigoriev I.V."/>
            <person name="Gunde-Cimerman N."/>
        </authorList>
    </citation>
    <scope>NUCLEOTIDE SEQUENCE [LARGE SCALE GENOMIC DNA]</scope>
    <source>
        <strain evidence="3 4">EXF-150</strain>
    </source>
</reference>